<evidence type="ECO:0000313" key="12">
    <source>
        <dbReference type="EMBL" id="PAV04756.1"/>
    </source>
</evidence>
<dbReference type="InterPro" id="IPR020922">
    <property type="entry name" value="dITP/XTP_pyrophosphatase"/>
</dbReference>
<evidence type="ECO:0000256" key="6">
    <source>
        <dbReference type="ARBA" id="ARBA00022842"/>
    </source>
</evidence>
<evidence type="ECO:0000256" key="7">
    <source>
        <dbReference type="ARBA" id="ARBA00023080"/>
    </source>
</evidence>
<dbReference type="SUPFAM" id="SSF52972">
    <property type="entry name" value="ITPase-like"/>
    <property type="match status" value="1"/>
</dbReference>
<dbReference type="NCBIfam" id="NF011396">
    <property type="entry name" value="PRK14821.1"/>
    <property type="match status" value="1"/>
</dbReference>
<dbReference type="InterPro" id="IPR002637">
    <property type="entry name" value="RdgB/HAM1"/>
</dbReference>
<feature type="binding site" evidence="10">
    <location>
        <position position="38"/>
    </location>
    <ligand>
        <name>Mg(2+)</name>
        <dbReference type="ChEBI" id="CHEBI:18420"/>
    </ligand>
</feature>
<dbReference type="EC" id="3.6.1.66" evidence="10"/>
<evidence type="ECO:0000256" key="10">
    <source>
        <dbReference type="HAMAP-Rule" id="MF_01405"/>
    </source>
</evidence>
<evidence type="ECO:0000256" key="11">
    <source>
        <dbReference type="RuleBase" id="RU003781"/>
    </source>
</evidence>
<dbReference type="GO" id="GO:0009146">
    <property type="term" value="P:purine nucleoside triphosphate catabolic process"/>
    <property type="evidence" value="ECO:0007669"/>
    <property type="project" value="UniProtKB-UniRule"/>
</dbReference>
<keyword evidence="4 10" id="KW-0547">Nucleotide-binding</keyword>
<feature type="binding site" evidence="10">
    <location>
        <begin position="142"/>
        <end position="145"/>
    </location>
    <ligand>
        <name>substrate</name>
    </ligand>
</feature>
<keyword evidence="6 10" id="KW-0460">Magnesium</keyword>
<reference evidence="12 13" key="1">
    <citation type="journal article" date="2017" name="BMC Genomics">
        <title>Genomic analysis of methanogenic archaea reveals a shift towards energy conservation.</title>
        <authorList>
            <person name="Gilmore S.P."/>
            <person name="Henske J.K."/>
            <person name="Sexton J.A."/>
            <person name="Solomon K.V."/>
            <person name="Seppala S."/>
            <person name="Yoo J.I."/>
            <person name="Huyett L.M."/>
            <person name="Pressman A."/>
            <person name="Cogan J.Z."/>
            <person name="Kivenson V."/>
            <person name="Peng X."/>
            <person name="Tan Y."/>
            <person name="Valentine D.L."/>
            <person name="O'Malley M.A."/>
        </authorList>
    </citation>
    <scope>NUCLEOTIDE SEQUENCE [LARGE SCALE GENOMIC DNA]</scope>
    <source>
        <strain evidence="12 13">M.o.H.</strain>
    </source>
</reference>
<evidence type="ECO:0000256" key="4">
    <source>
        <dbReference type="ARBA" id="ARBA00022741"/>
    </source>
</evidence>
<dbReference type="RefSeq" id="WP_069582117.1">
    <property type="nucleotide sequence ID" value="NZ_LMVM01000012.1"/>
</dbReference>
<dbReference type="Proteomes" id="UP000217784">
    <property type="component" value="Unassembled WGS sequence"/>
</dbReference>
<evidence type="ECO:0000256" key="3">
    <source>
        <dbReference type="ARBA" id="ARBA00022723"/>
    </source>
</evidence>
<feature type="binding site" evidence="10">
    <location>
        <position position="67"/>
    </location>
    <ligand>
        <name>substrate</name>
    </ligand>
</feature>
<feature type="active site" description="Proton acceptor" evidence="10">
    <location>
        <position position="66"/>
    </location>
</feature>
<dbReference type="GO" id="GO:0009117">
    <property type="term" value="P:nucleotide metabolic process"/>
    <property type="evidence" value="ECO:0007669"/>
    <property type="project" value="UniProtKB-KW"/>
</dbReference>
<comment type="cofactor">
    <cofactor evidence="10">
        <name>Mg(2+)</name>
        <dbReference type="ChEBI" id="CHEBI:18420"/>
    </cofactor>
    <text evidence="10">Binds 1 Mg(2+) ion per subunit.</text>
</comment>
<evidence type="ECO:0000313" key="13">
    <source>
        <dbReference type="Proteomes" id="UP000217784"/>
    </source>
</evidence>
<keyword evidence="13" id="KW-1185">Reference proteome</keyword>
<feature type="binding site" evidence="10">
    <location>
        <begin position="170"/>
        <end position="171"/>
    </location>
    <ligand>
        <name>substrate</name>
    </ligand>
</feature>
<sequence length="189" mass="21253">MVKVINFITGNKHKVKEAKGIFENFGIELEHTDLGYPEVQGELVDVAKFGAEYAASKLEGPAIVEDAGLFIKALNWFPGTYSSYVQETLGNEGILKLMNDVKDRYAEFRSVIGYCTPKTEPEVFLGAVPGHIAYEERGNNGFAYDPLFIPEGYDKTFGELTTDEKNEFSHRRRSLEKFASWLNEHAAED</sequence>
<protein>
    <recommendedName>
        <fullName evidence="10">dITP/XTP pyrophosphatase</fullName>
        <ecNumber evidence="10">3.6.1.66</ecNumber>
    </recommendedName>
    <alternativeName>
        <fullName evidence="10">Non-canonical purine NTP pyrophosphatase</fullName>
    </alternativeName>
    <alternativeName>
        <fullName evidence="10">Non-standard purine NTP pyrophosphatase</fullName>
    </alternativeName>
    <alternativeName>
        <fullName evidence="10">Nucleoside-triphosphate diphosphatase</fullName>
    </alternativeName>
    <alternativeName>
        <fullName evidence="10">Nucleoside-triphosphate pyrophosphatase</fullName>
        <shortName evidence="10">NTPase</shortName>
    </alternativeName>
</protein>
<comment type="catalytic activity">
    <reaction evidence="10">
        <text>ITP + H2O = IMP + diphosphate + H(+)</text>
        <dbReference type="Rhea" id="RHEA:29399"/>
        <dbReference type="ChEBI" id="CHEBI:15377"/>
        <dbReference type="ChEBI" id="CHEBI:15378"/>
        <dbReference type="ChEBI" id="CHEBI:33019"/>
        <dbReference type="ChEBI" id="CHEBI:58053"/>
        <dbReference type="ChEBI" id="CHEBI:61402"/>
        <dbReference type="EC" id="3.6.1.66"/>
    </reaction>
</comment>
<organism evidence="12 13">
    <name type="scientific">Methanobacterium bryantii</name>
    <dbReference type="NCBI Taxonomy" id="2161"/>
    <lineage>
        <taxon>Archaea</taxon>
        <taxon>Methanobacteriati</taxon>
        <taxon>Methanobacteriota</taxon>
        <taxon>Methanomada group</taxon>
        <taxon>Methanobacteria</taxon>
        <taxon>Methanobacteriales</taxon>
        <taxon>Methanobacteriaceae</taxon>
        <taxon>Methanobacterium</taxon>
    </lineage>
</organism>
<dbReference type="EMBL" id="LMVM01000012">
    <property type="protein sequence ID" value="PAV04756.1"/>
    <property type="molecule type" value="Genomic_DNA"/>
</dbReference>
<dbReference type="GO" id="GO:0005737">
    <property type="term" value="C:cytoplasm"/>
    <property type="evidence" value="ECO:0007669"/>
    <property type="project" value="TreeGrafter"/>
</dbReference>
<evidence type="ECO:0000256" key="2">
    <source>
        <dbReference type="ARBA" id="ARBA00011738"/>
    </source>
</evidence>
<dbReference type="Pfam" id="PF01725">
    <property type="entry name" value="Ham1p_like"/>
    <property type="match status" value="1"/>
</dbReference>
<dbReference type="Gene3D" id="3.90.950.10">
    <property type="match status" value="1"/>
</dbReference>
<evidence type="ECO:0000256" key="1">
    <source>
        <dbReference type="ARBA" id="ARBA00008023"/>
    </source>
</evidence>
<dbReference type="GO" id="GO:0036222">
    <property type="term" value="F:XTP diphosphatase activity"/>
    <property type="evidence" value="ECO:0007669"/>
    <property type="project" value="UniProtKB-UniRule"/>
</dbReference>
<keyword evidence="5 10" id="KW-0378">Hydrolase</keyword>
<dbReference type="GO" id="GO:0036220">
    <property type="term" value="F:ITP diphosphatase activity"/>
    <property type="evidence" value="ECO:0007669"/>
    <property type="project" value="UniProtKB-UniRule"/>
</dbReference>
<dbReference type="OrthoDB" id="372108at2157"/>
<comment type="catalytic activity">
    <reaction evidence="9 10">
        <text>XTP + H2O = XMP + diphosphate + H(+)</text>
        <dbReference type="Rhea" id="RHEA:28610"/>
        <dbReference type="ChEBI" id="CHEBI:15377"/>
        <dbReference type="ChEBI" id="CHEBI:15378"/>
        <dbReference type="ChEBI" id="CHEBI:33019"/>
        <dbReference type="ChEBI" id="CHEBI:57464"/>
        <dbReference type="ChEBI" id="CHEBI:61314"/>
        <dbReference type="EC" id="3.6.1.66"/>
    </reaction>
</comment>
<dbReference type="PANTHER" id="PTHR11067">
    <property type="entry name" value="INOSINE TRIPHOSPHATE PYROPHOSPHATASE/HAM1 PROTEIN"/>
    <property type="match status" value="1"/>
</dbReference>
<dbReference type="AlphaFoldDB" id="A0A2A2H618"/>
<feature type="binding site" evidence="10">
    <location>
        <position position="66"/>
    </location>
    <ligand>
        <name>Mg(2+)</name>
        <dbReference type="ChEBI" id="CHEBI:18420"/>
    </ligand>
</feature>
<keyword evidence="7 10" id="KW-0546">Nucleotide metabolism</keyword>
<dbReference type="PANTHER" id="PTHR11067:SF9">
    <property type="entry name" value="INOSINE TRIPHOSPHATE PYROPHOSPHATASE"/>
    <property type="match status" value="1"/>
</dbReference>
<comment type="function">
    <text evidence="10">Pyrophosphatase that catalyzes the hydrolysis of nucleoside triphosphates to their monophosphate derivatives, with a high preference for the non-canonical purine nucleotides XTP (xanthosine triphosphate), dITP (deoxyinosine triphosphate) and ITP. Seems to function as a house-cleaning enzyme that removes non-canonical purine nucleotides from the nucleotide pool, thus preventing their incorporation into DNA/RNA and avoiding chromosomal lesions.</text>
</comment>
<comment type="similarity">
    <text evidence="1 10 11">Belongs to the HAM1 NTPase family.</text>
</comment>
<gene>
    <name evidence="12" type="ORF">ASJ80_10595</name>
</gene>
<dbReference type="CDD" id="cd00515">
    <property type="entry name" value="HAM1"/>
    <property type="match status" value="1"/>
</dbReference>
<keyword evidence="3 10" id="KW-0479">Metal-binding</keyword>
<dbReference type="GO" id="GO:0035870">
    <property type="term" value="F:dITP diphosphatase activity"/>
    <property type="evidence" value="ECO:0007669"/>
    <property type="project" value="UniProtKB-UniRule"/>
</dbReference>
<dbReference type="GO" id="GO:0017111">
    <property type="term" value="F:ribonucleoside triphosphate phosphatase activity"/>
    <property type="evidence" value="ECO:0007669"/>
    <property type="project" value="InterPro"/>
</dbReference>
<feature type="binding site" evidence="10">
    <location>
        <position position="165"/>
    </location>
    <ligand>
        <name>substrate</name>
    </ligand>
</feature>
<evidence type="ECO:0000256" key="5">
    <source>
        <dbReference type="ARBA" id="ARBA00022801"/>
    </source>
</evidence>
<dbReference type="GO" id="GO:0046872">
    <property type="term" value="F:metal ion binding"/>
    <property type="evidence" value="ECO:0007669"/>
    <property type="project" value="UniProtKB-KW"/>
</dbReference>
<dbReference type="FunFam" id="3.90.950.10:FF:000001">
    <property type="entry name" value="dITP/XTP pyrophosphatase"/>
    <property type="match status" value="1"/>
</dbReference>
<comment type="catalytic activity">
    <reaction evidence="8 10">
        <text>dITP + H2O = dIMP + diphosphate + H(+)</text>
        <dbReference type="Rhea" id="RHEA:28342"/>
        <dbReference type="ChEBI" id="CHEBI:15377"/>
        <dbReference type="ChEBI" id="CHEBI:15378"/>
        <dbReference type="ChEBI" id="CHEBI:33019"/>
        <dbReference type="ChEBI" id="CHEBI:61194"/>
        <dbReference type="ChEBI" id="CHEBI:61382"/>
        <dbReference type="EC" id="3.6.1.66"/>
    </reaction>
</comment>
<comment type="subunit">
    <text evidence="2 10">Homodimer.</text>
</comment>
<comment type="caution">
    <text evidence="12">The sequence shown here is derived from an EMBL/GenBank/DDBJ whole genome shotgun (WGS) entry which is preliminary data.</text>
</comment>
<dbReference type="HAMAP" id="MF_01405">
    <property type="entry name" value="Non_canon_purine_NTPase"/>
    <property type="match status" value="1"/>
</dbReference>
<accession>A0A2A2H618</accession>
<dbReference type="GO" id="GO:0000166">
    <property type="term" value="F:nucleotide binding"/>
    <property type="evidence" value="ECO:0007669"/>
    <property type="project" value="UniProtKB-KW"/>
</dbReference>
<proteinExistence type="inferred from homology"/>
<dbReference type="InterPro" id="IPR029001">
    <property type="entry name" value="ITPase-like_fam"/>
</dbReference>
<evidence type="ECO:0000256" key="9">
    <source>
        <dbReference type="ARBA" id="ARBA00052017"/>
    </source>
</evidence>
<name>A0A2A2H618_METBR</name>
<feature type="binding site" evidence="10">
    <location>
        <begin position="9"/>
        <end position="14"/>
    </location>
    <ligand>
        <name>substrate</name>
    </ligand>
</feature>
<evidence type="ECO:0000256" key="8">
    <source>
        <dbReference type="ARBA" id="ARBA00051875"/>
    </source>
</evidence>
<dbReference type="NCBIfam" id="TIGR00042">
    <property type="entry name" value="RdgB/HAM1 family non-canonical purine NTP pyrophosphatase"/>
    <property type="match status" value="1"/>
</dbReference>